<dbReference type="InterPro" id="IPR021109">
    <property type="entry name" value="Peptidase_aspartic_dom_sf"/>
</dbReference>
<dbReference type="EMBL" id="MCGO01000269">
    <property type="protein sequence ID" value="ORY19114.1"/>
    <property type="molecule type" value="Genomic_DNA"/>
</dbReference>
<reference evidence="2 3" key="1">
    <citation type="submission" date="2016-07" db="EMBL/GenBank/DDBJ databases">
        <title>Pervasive Adenine N6-methylation of Active Genes in Fungi.</title>
        <authorList>
            <consortium name="DOE Joint Genome Institute"/>
            <person name="Mondo S.J."/>
            <person name="Dannebaum R.O."/>
            <person name="Kuo R.C."/>
            <person name="Labutti K."/>
            <person name="Haridas S."/>
            <person name="Kuo A."/>
            <person name="Salamov A."/>
            <person name="Ahrendt S.R."/>
            <person name="Lipzen A."/>
            <person name="Sullivan W."/>
            <person name="Andreopoulos W.B."/>
            <person name="Clum A."/>
            <person name="Lindquist E."/>
            <person name="Daum C."/>
            <person name="Ramamoorthy G.K."/>
            <person name="Gryganskyi A."/>
            <person name="Culley D."/>
            <person name="Magnuson J.K."/>
            <person name="James T.Y."/>
            <person name="O'Malley M.A."/>
            <person name="Stajich J.E."/>
            <person name="Spatafora J.W."/>
            <person name="Visel A."/>
            <person name="Grigoriev I.V."/>
        </authorList>
    </citation>
    <scope>NUCLEOTIDE SEQUENCE [LARGE SCALE GENOMIC DNA]</scope>
    <source>
        <strain evidence="2 3">JEL800</strain>
    </source>
</reference>
<feature type="compositionally biased region" description="Basic and acidic residues" evidence="1">
    <location>
        <begin position="817"/>
        <end position="827"/>
    </location>
</feature>
<accession>A0A1Y2A9G8</accession>
<dbReference type="CDD" id="cd00303">
    <property type="entry name" value="retropepsin_like"/>
    <property type="match status" value="1"/>
</dbReference>
<dbReference type="Gene3D" id="2.40.70.10">
    <property type="entry name" value="Acid Proteases"/>
    <property type="match status" value="1"/>
</dbReference>
<organism evidence="2 3">
    <name type="scientific">Rhizoclosmatium globosum</name>
    <dbReference type="NCBI Taxonomy" id="329046"/>
    <lineage>
        <taxon>Eukaryota</taxon>
        <taxon>Fungi</taxon>
        <taxon>Fungi incertae sedis</taxon>
        <taxon>Chytridiomycota</taxon>
        <taxon>Chytridiomycota incertae sedis</taxon>
        <taxon>Chytridiomycetes</taxon>
        <taxon>Chytridiales</taxon>
        <taxon>Chytriomycetaceae</taxon>
        <taxon>Rhizoclosmatium</taxon>
    </lineage>
</organism>
<feature type="region of interest" description="Disordered" evidence="1">
    <location>
        <begin position="808"/>
        <end position="828"/>
    </location>
</feature>
<evidence type="ECO:0000313" key="3">
    <source>
        <dbReference type="Proteomes" id="UP000193642"/>
    </source>
</evidence>
<sequence length="863" mass="97358">MYGIDGDASAKNFYAKARHTHSFQEVLDVFDRFYTRSHDVEKFYRSVKSWKAVPGVKAITQGTQLELMNNQQVDHRQLTARELKYVFIVGWPENQTVRDLLFKREVRLPDGQGTIQDYESDDVTMEHIASALDCDDTPQTGTTSTNLDKKSLEAALKELGYQKTSDVAANVYNGTSQRLGRLPPRDQVKSRVPQNSPKGVLESFIVEALNNHDADLGCAGEAPMTIDEIGLFTMAMGIESGDPQTERPKPSVNRNFYFKFFFFDGYGVGRHKNDLKNETEKKDTRNTRESNDSFVQVEPMMVSRMNQLINKLPEETIAALYESYKKSLDQLEIDERETGEALNLPVTEFEIETPKCKATSPELNKLTTYWAQPAPIKTNLDTPLKSCIKTPAVNETIERRYSPKRVTFSNKVQYQDEYGFQYYDEPSPYKLGPKTFTAITRKPIDAERATEERIFTIATVSGFVNGVPITLPMDSCSNVNVITLDFLRSLPGNISIQKVPPALQNTGVGGSVPILGFTYLRIALGESNFYNRPVKFYIMPACPKPILMGNPGMAIFRCNLLLDEDDPSSLMQEDDEQVKEKGLALVKLVDDLLLLPGHETMAKVTVEKAITPKNPKERACLIQGIESMQDNGIYCTNTIVDLEKLTKGEAVVLLDYDQPHAKKLPKGTTEILDDPSALIEMATLCSILQPANEEELVSLLSNTPILEEVEDFVSPFTYDFLNKNTDYSETALDFETLTIDEDETLDDDCYSIVSDESNWSIPSVYEQPQVPNFDEQKPFASVINGDHPEYRRSSLQTYTTEIDEDHISNPIMNSIPTKDKSREDHLDYLPPASTLTDDEIWEKIPHSHISGTFGMTYSHEWTL</sequence>
<feature type="region of interest" description="Disordered" evidence="1">
    <location>
        <begin position="176"/>
        <end position="195"/>
    </location>
</feature>
<gene>
    <name evidence="2" type="ORF">BCR33DRAFT_863378</name>
</gene>
<protein>
    <submittedName>
        <fullName evidence="2">Uncharacterized protein</fullName>
    </submittedName>
</protein>
<dbReference type="AlphaFoldDB" id="A0A1Y2A9G8"/>
<comment type="caution">
    <text evidence="2">The sequence shown here is derived from an EMBL/GenBank/DDBJ whole genome shotgun (WGS) entry which is preliminary data.</text>
</comment>
<evidence type="ECO:0000256" key="1">
    <source>
        <dbReference type="SAM" id="MobiDB-lite"/>
    </source>
</evidence>
<name>A0A1Y2A9G8_9FUNG</name>
<keyword evidence="3" id="KW-1185">Reference proteome</keyword>
<dbReference type="Proteomes" id="UP000193642">
    <property type="component" value="Unassembled WGS sequence"/>
</dbReference>
<proteinExistence type="predicted"/>
<evidence type="ECO:0000313" key="2">
    <source>
        <dbReference type="EMBL" id="ORY19114.1"/>
    </source>
</evidence>